<dbReference type="EMBL" id="VBAN01000158">
    <property type="protein sequence ID" value="TMI82508.1"/>
    <property type="molecule type" value="Genomic_DNA"/>
</dbReference>
<proteinExistence type="inferred from homology"/>
<dbReference type="PANTHER" id="PTHR48090">
    <property type="entry name" value="UNDECAPRENYL-PHOSPHATE 4-DEOXY-4-FORMAMIDO-L-ARABINOSE TRANSFERASE-RELATED"/>
    <property type="match status" value="1"/>
</dbReference>
<evidence type="ECO:0000256" key="1">
    <source>
        <dbReference type="ARBA" id="ARBA00001946"/>
    </source>
</evidence>
<dbReference type="InterPro" id="IPR050256">
    <property type="entry name" value="Glycosyltransferase_2"/>
</dbReference>
<dbReference type="Gene3D" id="3.90.550.10">
    <property type="entry name" value="Spore Coat Polysaccharide Biosynthesis Protein SpsA, Chain A"/>
    <property type="match status" value="2"/>
</dbReference>
<keyword evidence="3" id="KW-0328">Glycosyltransferase</keyword>
<feature type="region of interest" description="Disordered" evidence="10">
    <location>
        <begin position="1"/>
        <end position="21"/>
    </location>
</feature>
<evidence type="ECO:0000313" key="12">
    <source>
        <dbReference type="EMBL" id="TMI82508.1"/>
    </source>
</evidence>
<name>A0A537JG23_9BACT</name>
<evidence type="ECO:0000256" key="7">
    <source>
        <dbReference type="ARBA" id="ARBA00040894"/>
    </source>
</evidence>
<organism evidence="12 13">
    <name type="scientific">Candidatus Segetimicrobium genomatis</name>
    <dbReference type="NCBI Taxonomy" id="2569760"/>
    <lineage>
        <taxon>Bacteria</taxon>
        <taxon>Bacillati</taxon>
        <taxon>Candidatus Sysuimicrobiota</taxon>
        <taxon>Candidatus Sysuimicrobiia</taxon>
        <taxon>Candidatus Sysuimicrobiales</taxon>
        <taxon>Candidatus Segetimicrobiaceae</taxon>
        <taxon>Candidatus Segetimicrobium</taxon>
    </lineage>
</organism>
<evidence type="ECO:0000256" key="9">
    <source>
        <dbReference type="ARBA" id="ARBA00048997"/>
    </source>
</evidence>
<evidence type="ECO:0000256" key="2">
    <source>
        <dbReference type="ARBA" id="ARBA00006739"/>
    </source>
</evidence>
<keyword evidence="5" id="KW-0460">Magnesium</keyword>
<keyword evidence="4" id="KW-0808">Transferase</keyword>
<dbReference type="InterPro" id="IPR001173">
    <property type="entry name" value="Glyco_trans_2-like"/>
</dbReference>
<evidence type="ECO:0000256" key="3">
    <source>
        <dbReference type="ARBA" id="ARBA00022676"/>
    </source>
</evidence>
<evidence type="ECO:0000256" key="5">
    <source>
        <dbReference type="ARBA" id="ARBA00022842"/>
    </source>
</evidence>
<comment type="catalytic activity">
    <reaction evidence="8">
        <text>(2R)-3-phosphoglycerate + UDP-alpha-D-glucose = (2R)-2-O-(alpha-D-glucopyranosyl)-3-phospho-glycerate + UDP + H(+)</text>
        <dbReference type="Rhea" id="RHEA:31319"/>
        <dbReference type="ChEBI" id="CHEBI:15378"/>
        <dbReference type="ChEBI" id="CHEBI:58223"/>
        <dbReference type="ChEBI" id="CHEBI:58272"/>
        <dbReference type="ChEBI" id="CHEBI:58885"/>
        <dbReference type="ChEBI" id="CHEBI:62600"/>
        <dbReference type="EC" id="2.4.1.266"/>
    </reaction>
    <physiologicalReaction direction="left-to-right" evidence="8">
        <dbReference type="Rhea" id="RHEA:31320"/>
    </physiologicalReaction>
</comment>
<evidence type="ECO:0000259" key="11">
    <source>
        <dbReference type="Pfam" id="PF00535"/>
    </source>
</evidence>
<comment type="caution">
    <text evidence="12">The sequence shown here is derived from an EMBL/GenBank/DDBJ whole genome shotgun (WGS) entry which is preliminary data.</text>
</comment>
<comment type="similarity">
    <text evidence="2">Belongs to the glycosyltransferase 2 family.</text>
</comment>
<dbReference type="AlphaFoldDB" id="A0A537JG23"/>
<dbReference type="Pfam" id="PF00535">
    <property type="entry name" value="Glycos_transf_2"/>
    <property type="match status" value="1"/>
</dbReference>
<gene>
    <name evidence="12" type="ORF">E6H03_05435</name>
</gene>
<dbReference type="GO" id="GO:0016757">
    <property type="term" value="F:glycosyltransferase activity"/>
    <property type="evidence" value="ECO:0007669"/>
    <property type="project" value="UniProtKB-KW"/>
</dbReference>
<evidence type="ECO:0000313" key="13">
    <source>
        <dbReference type="Proteomes" id="UP000318093"/>
    </source>
</evidence>
<dbReference type="Proteomes" id="UP000318093">
    <property type="component" value="Unassembled WGS sequence"/>
</dbReference>
<reference evidence="12 13" key="1">
    <citation type="journal article" date="2019" name="Nat. Microbiol.">
        <title>Mediterranean grassland soil C-N compound turnover is dependent on rainfall and depth, and is mediated by genomically divergent microorganisms.</title>
        <authorList>
            <person name="Diamond S."/>
            <person name="Andeer P.F."/>
            <person name="Li Z."/>
            <person name="Crits-Christoph A."/>
            <person name="Burstein D."/>
            <person name="Anantharaman K."/>
            <person name="Lane K.R."/>
            <person name="Thomas B.C."/>
            <person name="Pan C."/>
            <person name="Northen T.R."/>
            <person name="Banfield J.F."/>
        </authorList>
    </citation>
    <scope>NUCLEOTIDE SEQUENCE [LARGE SCALE GENOMIC DNA]</scope>
    <source>
        <strain evidence="12">NP_6</strain>
    </source>
</reference>
<evidence type="ECO:0000256" key="10">
    <source>
        <dbReference type="SAM" id="MobiDB-lite"/>
    </source>
</evidence>
<comment type="catalytic activity">
    <reaction evidence="9">
        <text>an NDP-alpha-D-glucose + (2R)-3-phosphoglycerate = (2R)-2-O-(alpha-D-glucopyranosyl)-3-phospho-glycerate + a ribonucleoside 5'-diphosphate + H(+)</text>
        <dbReference type="Rhea" id="RHEA:47244"/>
        <dbReference type="ChEBI" id="CHEBI:15378"/>
        <dbReference type="ChEBI" id="CHEBI:57930"/>
        <dbReference type="ChEBI" id="CHEBI:58272"/>
        <dbReference type="ChEBI" id="CHEBI:62600"/>
        <dbReference type="ChEBI" id="CHEBI:76533"/>
        <dbReference type="EC" id="2.4.1.266"/>
    </reaction>
    <physiologicalReaction direction="left-to-right" evidence="9">
        <dbReference type="Rhea" id="RHEA:47245"/>
    </physiologicalReaction>
</comment>
<dbReference type="EC" id="2.4.1.266" evidence="6"/>
<protein>
    <recommendedName>
        <fullName evidence="7">Glucosyl-3-phosphoglycerate synthase</fullName>
        <ecNumber evidence="6">2.4.1.266</ecNumber>
    </recommendedName>
</protein>
<evidence type="ECO:0000256" key="8">
    <source>
        <dbReference type="ARBA" id="ARBA00048689"/>
    </source>
</evidence>
<feature type="compositionally biased region" description="Pro residues" evidence="10">
    <location>
        <begin position="1"/>
        <end position="11"/>
    </location>
</feature>
<dbReference type="PANTHER" id="PTHR48090:SF10">
    <property type="entry name" value="GLUCOSYL-3-PHOSPHOGLYCERATE SYNTHASE"/>
    <property type="match status" value="1"/>
</dbReference>
<comment type="cofactor">
    <cofactor evidence="1">
        <name>Mg(2+)</name>
        <dbReference type="ChEBI" id="CHEBI:18420"/>
    </cofactor>
</comment>
<feature type="domain" description="Glycosyltransferase 2-like" evidence="11">
    <location>
        <begin position="60"/>
        <end position="150"/>
    </location>
</feature>
<dbReference type="InterPro" id="IPR029044">
    <property type="entry name" value="Nucleotide-diphossugar_trans"/>
</dbReference>
<evidence type="ECO:0000256" key="4">
    <source>
        <dbReference type="ARBA" id="ARBA00022679"/>
    </source>
</evidence>
<sequence length="336" mass="36633">MTAPSSGPPHPARGGPGAARNWPAAASDAWFAGHTFDAEEFGDLDALLALKRARGVTISLGLPALNEQPTIGREIQILRRALIDEVPFLDEIVVIDSGSVDGTAEVARRLGVPTYHHAEILPGEGTYTGKGESLWKSLHILRGDLVAWVDRIGYVKGFYRRPIRLGGRRAESGGGRVTELTARPLLNLFFPELAGVIQPLAGEYAGRREILERLPFFTGYGVEIGLLIDVLRRFGLDQIGQVNLGSRVHRNRDLTPLSVMAFAIAQVVMTRVGERIRAPLGAWMHTAINLVSPGGALSLERREVRERERPPIMTVPEYRRRRALVGAAGRAATGAR</sequence>
<accession>A0A537JG23</accession>
<dbReference type="SUPFAM" id="SSF53448">
    <property type="entry name" value="Nucleotide-diphospho-sugar transferases"/>
    <property type="match status" value="1"/>
</dbReference>
<evidence type="ECO:0000256" key="6">
    <source>
        <dbReference type="ARBA" id="ARBA00039022"/>
    </source>
</evidence>